<protein>
    <submittedName>
        <fullName evidence="3">Cytochrome P450</fullName>
    </submittedName>
</protein>
<name>A0ABV6KDY8_9BACI</name>
<dbReference type="InterPro" id="IPR036396">
    <property type="entry name" value="Cyt_P450_sf"/>
</dbReference>
<dbReference type="InterPro" id="IPR017972">
    <property type="entry name" value="Cyt_P450_CS"/>
</dbReference>
<sequence length="396" mass="45671">MNQSPMFKTYEYVQDPYSFYDEIRSMNTIYRGNFLRYPGWYVTGYEEASLILKDIRFQNRVPIPETTQKYEILKNVQKQMMLYKNPPDHNRIRKFVRESFTPKALKQLIPMIEETAHDLFQNVTSQKKMNVISEFAFPLASLVIANMLGVPEKDKGLFREWALTLIQSIDLTRSRESLAKGNETIIAMVAYFKELIQKRKQDLKDDLISLLLSEDQNGDRLTDEELLSTCILLVIAGHETTVNLISNSVYCLLTHPSVYQKLKETPLLLESAIEEFLRYESPTQMTARIASENVKINQTEINKGDHVYVFIGAANRDPKHFINANVLDITRNPNPHLSFGTGIHFCLGATLAKIEAQVVIRTVLENTKMIHLETSEVEWRNLTGFRALKELPIIMT</sequence>
<keyword evidence="4" id="KW-1185">Reference proteome</keyword>
<dbReference type="PRINTS" id="PR00385">
    <property type="entry name" value="P450"/>
</dbReference>
<evidence type="ECO:0000313" key="3">
    <source>
        <dbReference type="EMBL" id="MFC0471532.1"/>
    </source>
</evidence>
<evidence type="ECO:0000313" key="4">
    <source>
        <dbReference type="Proteomes" id="UP001589838"/>
    </source>
</evidence>
<dbReference type="PANTHER" id="PTHR46696:SF4">
    <property type="entry name" value="BIOTIN BIOSYNTHESIS CYTOCHROME P450"/>
    <property type="match status" value="1"/>
</dbReference>
<dbReference type="SUPFAM" id="SSF48264">
    <property type="entry name" value="Cytochrome P450"/>
    <property type="match status" value="1"/>
</dbReference>
<dbReference type="InterPro" id="IPR001128">
    <property type="entry name" value="Cyt_P450"/>
</dbReference>
<dbReference type="Proteomes" id="UP001589838">
    <property type="component" value="Unassembled WGS sequence"/>
</dbReference>
<gene>
    <name evidence="3" type="ORF">ACFFHM_13775</name>
</gene>
<dbReference type="PROSITE" id="PS00086">
    <property type="entry name" value="CYTOCHROME_P450"/>
    <property type="match status" value="1"/>
</dbReference>
<evidence type="ECO:0000256" key="2">
    <source>
        <dbReference type="RuleBase" id="RU000461"/>
    </source>
</evidence>
<dbReference type="Gene3D" id="1.10.630.10">
    <property type="entry name" value="Cytochrome P450"/>
    <property type="match status" value="1"/>
</dbReference>
<dbReference type="InterPro" id="IPR002397">
    <property type="entry name" value="Cyt_P450_B"/>
</dbReference>
<keyword evidence="2" id="KW-0560">Oxidoreductase</keyword>
<keyword evidence="2" id="KW-0503">Monooxygenase</keyword>
<dbReference type="CDD" id="cd20625">
    <property type="entry name" value="CYP164-like"/>
    <property type="match status" value="1"/>
</dbReference>
<comment type="caution">
    <text evidence="3">The sequence shown here is derived from an EMBL/GenBank/DDBJ whole genome shotgun (WGS) entry which is preliminary data.</text>
</comment>
<keyword evidence="2" id="KW-0349">Heme</keyword>
<evidence type="ECO:0000256" key="1">
    <source>
        <dbReference type="ARBA" id="ARBA00010617"/>
    </source>
</evidence>
<dbReference type="EMBL" id="JBHLUX010000035">
    <property type="protein sequence ID" value="MFC0471532.1"/>
    <property type="molecule type" value="Genomic_DNA"/>
</dbReference>
<reference evidence="3 4" key="1">
    <citation type="submission" date="2024-09" db="EMBL/GenBank/DDBJ databases">
        <authorList>
            <person name="Sun Q."/>
            <person name="Mori K."/>
        </authorList>
    </citation>
    <scope>NUCLEOTIDE SEQUENCE [LARGE SCALE GENOMIC DNA]</scope>
    <source>
        <strain evidence="3 4">NCAIM B.02610</strain>
    </source>
</reference>
<dbReference type="Pfam" id="PF00067">
    <property type="entry name" value="p450"/>
    <property type="match status" value="2"/>
</dbReference>
<dbReference type="RefSeq" id="WP_335962084.1">
    <property type="nucleotide sequence ID" value="NZ_JAXBLX010000024.1"/>
</dbReference>
<dbReference type="PRINTS" id="PR00359">
    <property type="entry name" value="BP450"/>
</dbReference>
<organism evidence="3 4">
    <name type="scientific">Halalkalibacter kiskunsagensis</name>
    <dbReference type="NCBI Taxonomy" id="1548599"/>
    <lineage>
        <taxon>Bacteria</taxon>
        <taxon>Bacillati</taxon>
        <taxon>Bacillota</taxon>
        <taxon>Bacilli</taxon>
        <taxon>Bacillales</taxon>
        <taxon>Bacillaceae</taxon>
        <taxon>Halalkalibacter</taxon>
    </lineage>
</organism>
<proteinExistence type="inferred from homology"/>
<keyword evidence="2" id="KW-0479">Metal-binding</keyword>
<keyword evidence="2" id="KW-0408">Iron</keyword>
<accession>A0ABV6KDY8</accession>
<comment type="similarity">
    <text evidence="1 2">Belongs to the cytochrome P450 family.</text>
</comment>
<dbReference type="PANTHER" id="PTHR46696">
    <property type="entry name" value="P450, PUTATIVE (EUROFUNG)-RELATED"/>
    <property type="match status" value="1"/>
</dbReference>